<proteinExistence type="predicted"/>
<keyword evidence="4" id="KW-1185">Reference proteome</keyword>
<evidence type="ECO:0000256" key="1">
    <source>
        <dbReference type="SAM" id="MobiDB-lite"/>
    </source>
</evidence>
<accession>A0AAE0KYN1</accession>
<feature type="domain" description="Peptidoglycan binding-like" evidence="2">
    <location>
        <begin position="112"/>
        <end position="162"/>
    </location>
</feature>
<dbReference type="InterPro" id="IPR036366">
    <property type="entry name" value="PGBDSf"/>
</dbReference>
<name>A0AAE0KYN1_9CHLO</name>
<dbReference type="InterPro" id="IPR002477">
    <property type="entry name" value="Peptidoglycan-bd-like"/>
</dbReference>
<comment type="caution">
    <text evidence="3">The sequence shown here is derived from an EMBL/GenBank/DDBJ whole genome shotgun (WGS) entry which is preliminary data.</text>
</comment>
<sequence>MISSPAQLNVRSAIQHVLPHMLGANEVTSQRKFAAPLKPRKVCSVRKANARTSFLRLRCIATTSNKQDGVEAARSATAFCPPDFDYRLEVLRAEGVEVFDVGTRYLSLNMMGDDVMALQQFLTSTGHFHRLEGCTNFFGEQTESALKQWQRDNGIEATGGFGKLSRGIFLRHLAQEQEASNISTQRGAKELATSVQVPVAQPLTPLQAKARLPSWLLLTGTVVLASVGAFQLWKARAAREDNARYLELELEVDREMQLGRYSSMLDSDRGSGSNDPKDGTIA</sequence>
<dbReference type="Gene3D" id="1.10.101.10">
    <property type="entry name" value="PGBD-like superfamily/PGBD"/>
    <property type="match status" value="1"/>
</dbReference>
<reference evidence="3 4" key="1">
    <citation type="journal article" date="2015" name="Genome Biol. Evol.">
        <title>Comparative Genomics of a Bacterivorous Green Alga Reveals Evolutionary Causalities and Consequences of Phago-Mixotrophic Mode of Nutrition.</title>
        <authorList>
            <person name="Burns J.A."/>
            <person name="Paasch A."/>
            <person name="Narechania A."/>
            <person name="Kim E."/>
        </authorList>
    </citation>
    <scope>NUCLEOTIDE SEQUENCE [LARGE SCALE GENOMIC DNA]</scope>
    <source>
        <strain evidence="3 4">PLY_AMNH</strain>
    </source>
</reference>
<evidence type="ECO:0000313" key="4">
    <source>
        <dbReference type="Proteomes" id="UP001190700"/>
    </source>
</evidence>
<protein>
    <recommendedName>
        <fullName evidence="2">Peptidoglycan binding-like domain-containing protein</fullName>
    </recommendedName>
</protein>
<dbReference type="EMBL" id="LGRX02014030">
    <property type="protein sequence ID" value="KAK3265280.1"/>
    <property type="molecule type" value="Genomic_DNA"/>
</dbReference>
<evidence type="ECO:0000259" key="2">
    <source>
        <dbReference type="Pfam" id="PF01471"/>
    </source>
</evidence>
<dbReference type="SUPFAM" id="SSF47090">
    <property type="entry name" value="PGBD-like"/>
    <property type="match status" value="1"/>
</dbReference>
<dbReference type="Proteomes" id="UP001190700">
    <property type="component" value="Unassembled WGS sequence"/>
</dbReference>
<dbReference type="Pfam" id="PF01471">
    <property type="entry name" value="PG_binding_1"/>
    <property type="match status" value="1"/>
</dbReference>
<dbReference type="AlphaFoldDB" id="A0AAE0KYN1"/>
<evidence type="ECO:0000313" key="3">
    <source>
        <dbReference type="EMBL" id="KAK3265280.1"/>
    </source>
</evidence>
<dbReference type="InterPro" id="IPR036365">
    <property type="entry name" value="PGBD-like_sf"/>
</dbReference>
<organism evidence="3 4">
    <name type="scientific">Cymbomonas tetramitiformis</name>
    <dbReference type="NCBI Taxonomy" id="36881"/>
    <lineage>
        <taxon>Eukaryota</taxon>
        <taxon>Viridiplantae</taxon>
        <taxon>Chlorophyta</taxon>
        <taxon>Pyramimonadophyceae</taxon>
        <taxon>Pyramimonadales</taxon>
        <taxon>Pyramimonadaceae</taxon>
        <taxon>Cymbomonas</taxon>
    </lineage>
</organism>
<feature type="region of interest" description="Disordered" evidence="1">
    <location>
        <begin position="261"/>
        <end position="282"/>
    </location>
</feature>
<gene>
    <name evidence="3" type="ORF">CYMTET_26023</name>
</gene>